<gene>
    <name evidence="3" type="ORF">TCAL_17239</name>
</gene>
<accession>A0A553N6U0</accession>
<sequence length="324" mass="33871">MNKFVAVLSFIVAVASGARIPRDSGYSQSGSQRGNAQAQAPIGIVSSVYNGPTAESQNFDFAFETENGIRQEATGEMKTIDDTEVVVMRGSYTYLDAEGRDVTVTWEADENGYRAESDILPVAPEIPFEEQRQAVAAQIAFAQQEEQAAAASSTSNRYAPAPANSYSAAAPAAPTSQYVVVSRVCGLSRRSSTVLAGGSGRSRSRVAVGRSRGVSVGSGRGSGGLFLLLGKGDLSGHSLALLFKWDLWGHGQNVRLSTITILIGLPSHGHITTLGIQIGVAAAHHDHLGVINGLHLSSGLLPDAILCLKGKVKVLRLGGGAIVD</sequence>
<dbReference type="PROSITE" id="PS51155">
    <property type="entry name" value="CHIT_BIND_RR_2"/>
    <property type="match status" value="1"/>
</dbReference>
<dbReference type="EMBL" id="VCGU01000459">
    <property type="protein sequence ID" value="TRY61152.1"/>
    <property type="molecule type" value="Genomic_DNA"/>
</dbReference>
<dbReference type="InterPro" id="IPR050468">
    <property type="entry name" value="Cuticle_Struct_Prot"/>
</dbReference>
<organism evidence="3 4">
    <name type="scientific">Tigriopus californicus</name>
    <name type="common">Marine copepod</name>
    <dbReference type="NCBI Taxonomy" id="6832"/>
    <lineage>
        <taxon>Eukaryota</taxon>
        <taxon>Metazoa</taxon>
        <taxon>Ecdysozoa</taxon>
        <taxon>Arthropoda</taxon>
        <taxon>Crustacea</taxon>
        <taxon>Multicrustacea</taxon>
        <taxon>Hexanauplia</taxon>
        <taxon>Copepoda</taxon>
        <taxon>Harpacticoida</taxon>
        <taxon>Harpacticidae</taxon>
        <taxon>Tigriopus</taxon>
    </lineage>
</organism>
<evidence type="ECO:0000256" key="1">
    <source>
        <dbReference type="PROSITE-ProRule" id="PRU00497"/>
    </source>
</evidence>
<comment type="caution">
    <text evidence="3">The sequence shown here is derived from an EMBL/GenBank/DDBJ whole genome shotgun (WGS) entry which is preliminary data.</text>
</comment>
<protein>
    <submittedName>
        <fullName evidence="3">Uncharacterized protein</fullName>
    </submittedName>
</protein>
<dbReference type="AlphaFoldDB" id="A0A553N6U0"/>
<dbReference type="GO" id="GO:0062129">
    <property type="term" value="C:chitin-based extracellular matrix"/>
    <property type="evidence" value="ECO:0007669"/>
    <property type="project" value="TreeGrafter"/>
</dbReference>
<evidence type="ECO:0000313" key="3">
    <source>
        <dbReference type="EMBL" id="TRY61152.1"/>
    </source>
</evidence>
<dbReference type="Proteomes" id="UP000318571">
    <property type="component" value="Chromosome 8"/>
</dbReference>
<feature type="signal peptide" evidence="2">
    <location>
        <begin position="1"/>
        <end position="17"/>
    </location>
</feature>
<keyword evidence="1" id="KW-0193">Cuticle</keyword>
<reference evidence="3 4" key="1">
    <citation type="journal article" date="2018" name="Nat. Ecol. Evol.">
        <title>Genomic signatures of mitonuclear coevolution across populations of Tigriopus californicus.</title>
        <authorList>
            <person name="Barreto F.S."/>
            <person name="Watson E.T."/>
            <person name="Lima T.G."/>
            <person name="Willett C.S."/>
            <person name="Edmands S."/>
            <person name="Li W."/>
            <person name="Burton R.S."/>
        </authorList>
    </citation>
    <scope>NUCLEOTIDE SEQUENCE [LARGE SCALE GENOMIC DNA]</scope>
    <source>
        <strain evidence="3 4">San Diego</strain>
    </source>
</reference>
<keyword evidence="2" id="KW-0732">Signal</keyword>
<feature type="chain" id="PRO_5022236539" evidence="2">
    <location>
        <begin position="18"/>
        <end position="324"/>
    </location>
</feature>
<dbReference type="PRINTS" id="PR00947">
    <property type="entry name" value="CUTICLE"/>
</dbReference>
<name>A0A553N6U0_TIGCA</name>
<proteinExistence type="predicted"/>
<dbReference type="PANTHER" id="PTHR10380:SF218">
    <property type="entry name" value="ADULT CUTICLE PROTEIN 65AA-RELATED"/>
    <property type="match status" value="1"/>
</dbReference>
<dbReference type="STRING" id="6832.A0A553N6U0"/>
<dbReference type="Pfam" id="PF00379">
    <property type="entry name" value="Chitin_bind_4"/>
    <property type="match status" value="1"/>
</dbReference>
<evidence type="ECO:0000313" key="4">
    <source>
        <dbReference type="Proteomes" id="UP000318571"/>
    </source>
</evidence>
<keyword evidence="4" id="KW-1185">Reference proteome</keyword>
<dbReference type="InterPro" id="IPR000618">
    <property type="entry name" value="Insect_cuticle"/>
</dbReference>
<evidence type="ECO:0000256" key="2">
    <source>
        <dbReference type="SAM" id="SignalP"/>
    </source>
</evidence>
<dbReference type="PANTHER" id="PTHR10380">
    <property type="entry name" value="CUTICLE PROTEIN"/>
    <property type="match status" value="1"/>
</dbReference>
<dbReference type="GO" id="GO:0008010">
    <property type="term" value="F:structural constituent of chitin-based larval cuticle"/>
    <property type="evidence" value="ECO:0007669"/>
    <property type="project" value="TreeGrafter"/>
</dbReference>